<dbReference type="PANTHER" id="PTHR33121">
    <property type="entry name" value="CYCLIC DI-GMP PHOSPHODIESTERASE PDEF"/>
    <property type="match status" value="1"/>
</dbReference>
<evidence type="ECO:0000259" key="2">
    <source>
        <dbReference type="PROSITE" id="PS50110"/>
    </source>
</evidence>
<evidence type="ECO:0000313" key="4">
    <source>
        <dbReference type="EMBL" id="KWV60225.1"/>
    </source>
</evidence>
<feature type="domain" description="EAL" evidence="3">
    <location>
        <begin position="147"/>
        <end position="398"/>
    </location>
</feature>
<reference evidence="4 5" key="1">
    <citation type="submission" date="2015-11" db="EMBL/GenBank/DDBJ databases">
        <title>Draft Genome Sequence of the Strain BR 10303 (Bradyrhizobium sp.) isolated from nodules of Centrolobium paraense.</title>
        <authorList>
            <person name="Zelli J.E."/>
            <person name="Simoes-Araujo J.L."/>
            <person name="Barauna A.C."/>
            <person name="Silva K."/>
        </authorList>
    </citation>
    <scope>NUCLEOTIDE SEQUENCE [LARGE SCALE GENOMIC DNA]</scope>
    <source>
        <strain evidence="4 5">BR 10303</strain>
    </source>
</reference>
<dbReference type="PROSITE" id="PS50883">
    <property type="entry name" value="EAL"/>
    <property type="match status" value="1"/>
</dbReference>
<dbReference type="SMART" id="SM00052">
    <property type="entry name" value="EAL"/>
    <property type="match status" value="1"/>
</dbReference>
<dbReference type="InterPro" id="IPR011006">
    <property type="entry name" value="CheY-like_superfamily"/>
</dbReference>
<proteinExistence type="predicted"/>
<evidence type="ECO:0000256" key="1">
    <source>
        <dbReference type="PROSITE-ProRule" id="PRU00169"/>
    </source>
</evidence>
<dbReference type="InterPro" id="IPR035919">
    <property type="entry name" value="EAL_sf"/>
</dbReference>
<sequence length="405" mass="44774">MNHISQIGYARAGWFGHRKLTPRACIADSKKHLRTFLAEALDDLGFITSECGQADELDAVLDAERPDLLVLGVSVDGIEVSKILETLVRKEYGGKVLVIGLPDSIIVKAVRQIGDEYGIAMLPALPTPFSAATLRDTLASLLPVEPAPSPAVDVPEALKAGWLELWYQQKIHLRTLVPSGAEALIRMRHPAWGVVPPAYFIPDEGDPHFQALSEFVIDRAIEDWRYLLEQKGPVDLSINLPISFLANADAVRELCQRMPDHPAFAGLLIEIDSTELIDNLDLAIDVARRVRLHNIAISIDNVGANWPSLMGLEPFPFVELKVDHQFVTGCADQRLKQTVCRRIVELAHDNGARVVAQGVETRGDFLAAHDMDFDLVQGYLFGKPMGIRKFARSRLQLPPEKDVAI</sequence>
<keyword evidence="5" id="KW-1185">Reference proteome</keyword>
<dbReference type="PROSITE" id="PS50110">
    <property type="entry name" value="RESPONSE_REGULATORY"/>
    <property type="match status" value="1"/>
</dbReference>
<dbReference type="RefSeq" id="WP_066501034.1">
    <property type="nucleotide sequence ID" value="NZ_LNCU01000022.1"/>
</dbReference>
<dbReference type="InterPro" id="IPR001789">
    <property type="entry name" value="Sig_transdc_resp-reg_receiver"/>
</dbReference>
<dbReference type="Pfam" id="PF00563">
    <property type="entry name" value="EAL"/>
    <property type="match status" value="1"/>
</dbReference>
<gene>
    <name evidence="4" type="ORF">AS156_30155</name>
</gene>
<protein>
    <submittedName>
        <fullName evidence="4">Diguanylate phosphodiesterase</fullName>
    </submittedName>
</protein>
<dbReference type="Gene3D" id="3.20.20.450">
    <property type="entry name" value="EAL domain"/>
    <property type="match status" value="1"/>
</dbReference>
<feature type="domain" description="Response regulatory" evidence="2">
    <location>
        <begin position="23"/>
        <end position="142"/>
    </location>
</feature>
<dbReference type="Proteomes" id="UP000057737">
    <property type="component" value="Unassembled WGS sequence"/>
</dbReference>
<evidence type="ECO:0000313" key="5">
    <source>
        <dbReference type="Proteomes" id="UP000057737"/>
    </source>
</evidence>
<dbReference type="AlphaFoldDB" id="A0A109K3S2"/>
<dbReference type="PANTHER" id="PTHR33121:SF70">
    <property type="entry name" value="SIGNALING PROTEIN YKOW"/>
    <property type="match status" value="1"/>
</dbReference>
<dbReference type="GO" id="GO:0000160">
    <property type="term" value="P:phosphorelay signal transduction system"/>
    <property type="evidence" value="ECO:0007669"/>
    <property type="project" value="InterPro"/>
</dbReference>
<dbReference type="OrthoDB" id="8249241at2"/>
<dbReference type="SUPFAM" id="SSF52172">
    <property type="entry name" value="CheY-like"/>
    <property type="match status" value="1"/>
</dbReference>
<evidence type="ECO:0000259" key="3">
    <source>
        <dbReference type="PROSITE" id="PS50883"/>
    </source>
</evidence>
<dbReference type="EMBL" id="LNCU01000022">
    <property type="protein sequence ID" value="KWV60225.1"/>
    <property type="molecule type" value="Genomic_DNA"/>
</dbReference>
<comment type="caution">
    <text evidence="1">Lacks conserved residue(s) required for the propagation of feature annotation.</text>
</comment>
<name>A0A109K3S2_9BRAD</name>
<dbReference type="InterPro" id="IPR050706">
    <property type="entry name" value="Cyclic-di-GMP_PDE-like"/>
</dbReference>
<comment type="caution">
    <text evidence="4">The sequence shown here is derived from an EMBL/GenBank/DDBJ whole genome shotgun (WGS) entry which is preliminary data.</text>
</comment>
<organism evidence="4 5">
    <name type="scientific">Bradyrhizobium macuxiense</name>
    <dbReference type="NCBI Taxonomy" id="1755647"/>
    <lineage>
        <taxon>Bacteria</taxon>
        <taxon>Pseudomonadati</taxon>
        <taxon>Pseudomonadota</taxon>
        <taxon>Alphaproteobacteria</taxon>
        <taxon>Hyphomicrobiales</taxon>
        <taxon>Nitrobacteraceae</taxon>
        <taxon>Bradyrhizobium</taxon>
    </lineage>
</organism>
<dbReference type="CDD" id="cd01948">
    <property type="entry name" value="EAL"/>
    <property type="match status" value="1"/>
</dbReference>
<accession>A0A109K3S2</accession>
<dbReference type="GO" id="GO:0071111">
    <property type="term" value="F:cyclic-guanylate-specific phosphodiesterase activity"/>
    <property type="evidence" value="ECO:0007669"/>
    <property type="project" value="InterPro"/>
</dbReference>
<dbReference type="InterPro" id="IPR001633">
    <property type="entry name" value="EAL_dom"/>
</dbReference>
<dbReference type="SUPFAM" id="SSF141868">
    <property type="entry name" value="EAL domain-like"/>
    <property type="match status" value="1"/>
</dbReference>